<gene>
    <name evidence="1" type="ORF">PGLA2088_LOCUS41697</name>
</gene>
<name>A0A813L778_POLGL</name>
<dbReference type="Proteomes" id="UP000626109">
    <property type="component" value="Unassembled WGS sequence"/>
</dbReference>
<sequence>ADVSSWPVAEECSHVVRCWDTPVCDRPPLHFNVVGVGRVCVPLYPRQGRELLCSAPSVLQSAQDWLTLLVQRGRGNRSSGAPPSVSKEEEEDLSFRRLWDASVSLQHHSEGALSDPATTSCQAAERPLKVMRLSVGPLTSLECDVAADAVTGATSAAGQTEEAAGSPEKTGSELQLAKRRRVSCKAIDASARKRSLEESIRGTLPARACSAGDCLAAGVAPKRLRQLQAQEEMLSFESAEGCRTLSAQVCRQPGRSGVRWRSC</sequence>
<dbReference type="AlphaFoldDB" id="A0A813L778"/>
<reference evidence="1" key="1">
    <citation type="submission" date="2021-02" db="EMBL/GenBank/DDBJ databases">
        <authorList>
            <person name="Dougan E. K."/>
            <person name="Rhodes N."/>
            <person name="Thang M."/>
            <person name="Chan C."/>
        </authorList>
    </citation>
    <scope>NUCLEOTIDE SEQUENCE</scope>
</reference>
<feature type="non-terminal residue" evidence="1">
    <location>
        <position position="1"/>
    </location>
</feature>
<proteinExistence type="predicted"/>
<dbReference type="EMBL" id="CAJNNW010033953">
    <property type="protein sequence ID" value="CAE8721054.1"/>
    <property type="molecule type" value="Genomic_DNA"/>
</dbReference>
<protein>
    <submittedName>
        <fullName evidence="1">Uncharacterized protein</fullName>
    </submittedName>
</protein>
<accession>A0A813L778</accession>
<organism evidence="1 2">
    <name type="scientific">Polarella glacialis</name>
    <name type="common">Dinoflagellate</name>
    <dbReference type="NCBI Taxonomy" id="89957"/>
    <lineage>
        <taxon>Eukaryota</taxon>
        <taxon>Sar</taxon>
        <taxon>Alveolata</taxon>
        <taxon>Dinophyceae</taxon>
        <taxon>Suessiales</taxon>
        <taxon>Suessiaceae</taxon>
        <taxon>Polarella</taxon>
    </lineage>
</organism>
<comment type="caution">
    <text evidence="1">The sequence shown here is derived from an EMBL/GenBank/DDBJ whole genome shotgun (WGS) entry which is preliminary data.</text>
</comment>
<evidence type="ECO:0000313" key="2">
    <source>
        <dbReference type="Proteomes" id="UP000626109"/>
    </source>
</evidence>
<evidence type="ECO:0000313" key="1">
    <source>
        <dbReference type="EMBL" id="CAE8721054.1"/>
    </source>
</evidence>